<dbReference type="RefSeq" id="WP_008514863.1">
    <property type="nucleotide sequence ID" value="NZ_ACJM01000003.1"/>
</dbReference>
<protein>
    <submittedName>
        <fullName evidence="2">Phosphoglycerate mutase</fullName>
    </submittedName>
</protein>
<dbReference type="EMBL" id="ACJM01000003">
    <property type="protein sequence ID" value="EEG78253.1"/>
    <property type="molecule type" value="Genomic_DNA"/>
</dbReference>
<dbReference type="CDD" id="cd07067">
    <property type="entry name" value="HP_PGM_like"/>
    <property type="match status" value="1"/>
</dbReference>
<dbReference type="SMART" id="SM00855">
    <property type="entry name" value="PGAM"/>
    <property type="match status" value="1"/>
</dbReference>
<dbReference type="Gene3D" id="3.40.50.1240">
    <property type="entry name" value="Phosphoglycerate mutase-like"/>
    <property type="match status" value="1"/>
</dbReference>
<evidence type="ECO:0000256" key="1">
    <source>
        <dbReference type="PIRSR" id="PIRSR613078-2"/>
    </source>
</evidence>
<dbReference type="AlphaFoldDB" id="C0GDV9"/>
<evidence type="ECO:0000313" key="2">
    <source>
        <dbReference type="EMBL" id="EEG78253.1"/>
    </source>
</evidence>
<dbReference type="PANTHER" id="PTHR48100">
    <property type="entry name" value="BROAD-SPECIFICITY PHOSPHATASE YOR283W-RELATED"/>
    <property type="match status" value="1"/>
</dbReference>
<sequence>MKLIFIRHGETLWNREFRMQGVSDVALSEVGVRQSAALARGFKWQIDKIFTSPLDRAVSFAKPLASRFKLTPEIIPELREMSFGRWEGLRYADMDDEMKKGFEEWCVDPVNVCPPEGEAAADMGERVRAAVDKISQTLGEDETAAVVTHGGLIRVAVTLLLELPPVTAARMQIETGSATILEYVAGYWSLVKLNDTCHLQENGEEKGGL</sequence>
<dbReference type="InterPro" id="IPR029033">
    <property type="entry name" value="His_PPase_superfam"/>
</dbReference>
<dbReference type="SUPFAM" id="SSF53254">
    <property type="entry name" value="Phosphoglycerate mutase-like"/>
    <property type="match status" value="1"/>
</dbReference>
<name>C0GDV9_DETAL</name>
<organism evidence="2 3">
    <name type="scientific">Dethiobacter alkaliphilus AHT 1</name>
    <dbReference type="NCBI Taxonomy" id="555088"/>
    <lineage>
        <taxon>Bacteria</taxon>
        <taxon>Bacillati</taxon>
        <taxon>Bacillota</taxon>
        <taxon>Dethiobacteria</taxon>
        <taxon>Dethiobacterales</taxon>
        <taxon>Dethiobacteraceae</taxon>
        <taxon>Dethiobacter</taxon>
    </lineage>
</organism>
<dbReference type="PANTHER" id="PTHR48100:SF62">
    <property type="entry name" value="GLUCOSYL-3-PHOSPHOGLYCERATE PHOSPHATASE"/>
    <property type="match status" value="1"/>
</dbReference>
<gene>
    <name evidence="2" type="ORF">DealDRAFT_0668</name>
</gene>
<feature type="binding site" evidence="1">
    <location>
        <begin position="7"/>
        <end position="14"/>
    </location>
    <ligand>
        <name>substrate</name>
    </ligand>
</feature>
<dbReference type="InterPro" id="IPR013078">
    <property type="entry name" value="His_Pase_superF_clade-1"/>
</dbReference>
<dbReference type="Proteomes" id="UP000006443">
    <property type="component" value="Unassembled WGS sequence"/>
</dbReference>
<dbReference type="Pfam" id="PF00300">
    <property type="entry name" value="His_Phos_1"/>
    <property type="match status" value="1"/>
</dbReference>
<dbReference type="GO" id="GO:0016791">
    <property type="term" value="F:phosphatase activity"/>
    <property type="evidence" value="ECO:0007669"/>
    <property type="project" value="TreeGrafter"/>
</dbReference>
<comment type="caution">
    <text evidence="2">The sequence shown here is derived from an EMBL/GenBank/DDBJ whole genome shotgun (WGS) entry which is preliminary data.</text>
</comment>
<dbReference type="InterPro" id="IPR050275">
    <property type="entry name" value="PGM_Phosphatase"/>
</dbReference>
<dbReference type="STRING" id="555088.DealDRAFT_0668"/>
<evidence type="ECO:0000313" key="3">
    <source>
        <dbReference type="Proteomes" id="UP000006443"/>
    </source>
</evidence>
<dbReference type="PIRSF" id="PIRSF000709">
    <property type="entry name" value="6PFK_2-Ptase"/>
    <property type="match status" value="1"/>
</dbReference>
<keyword evidence="3" id="KW-1185">Reference proteome</keyword>
<accession>C0GDV9</accession>
<proteinExistence type="predicted"/>
<reference evidence="2 3" key="1">
    <citation type="submission" date="2009-02" db="EMBL/GenBank/DDBJ databases">
        <title>Sequencing of the draft genome and assembly of Dethiobacter alkaliphilus AHT 1.</title>
        <authorList>
            <consortium name="US DOE Joint Genome Institute (JGI-PGF)"/>
            <person name="Lucas S."/>
            <person name="Copeland A."/>
            <person name="Lapidus A."/>
            <person name="Glavina del Rio T."/>
            <person name="Dalin E."/>
            <person name="Tice H."/>
            <person name="Bruce D."/>
            <person name="Goodwin L."/>
            <person name="Pitluck S."/>
            <person name="Larimer F."/>
            <person name="Land M.L."/>
            <person name="Hauser L."/>
            <person name="Muyzer G."/>
        </authorList>
    </citation>
    <scope>NUCLEOTIDE SEQUENCE [LARGE SCALE GENOMIC DNA]</scope>
    <source>
        <strain evidence="2 3">AHT 1</strain>
    </source>
</reference>
<feature type="binding site" evidence="1">
    <location>
        <position position="56"/>
    </location>
    <ligand>
        <name>substrate</name>
    </ligand>
</feature>
<dbReference type="eggNOG" id="COG0406">
    <property type="taxonomic scope" value="Bacteria"/>
</dbReference>
<dbReference type="GO" id="GO:0005737">
    <property type="term" value="C:cytoplasm"/>
    <property type="evidence" value="ECO:0007669"/>
    <property type="project" value="TreeGrafter"/>
</dbReference>